<dbReference type="Pfam" id="PF18937">
    <property type="entry name" value="DUF5685"/>
    <property type="match status" value="1"/>
</dbReference>
<reference evidence="1" key="2">
    <citation type="journal article" date="2021" name="PeerJ">
        <title>Extensive microbial diversity within the chicken gut microbiome revealed by metagenomics and culture.</title>
        <authorList>
            <person name="Gilroy R."/>
            <person name="Ravi A."/>
            <person name="Getino M."/>
            <person name="Pursley I."/>
            <person name="Horton D.L."/>
            <person name="Alikhan N.F."/>
            <person name="Baker D."/>
            <person name="Gharbi K."/>
            <person name="Hall N."/>
            <person name="Watson M."/>
            <person name="Adriaenssens E.M."/>
            <person name="Foster-Nyarko E."/>
            <person name="Jarju S."/>
            <person name="Secka A."/>
            <person name="Antonio M."/>
            <person name="Oren A."/>
            <person name="Chaudhuri R.R."/>
            <person name="La Ragione R."/>
            <person name="Hildebrand F."/>
            <person name="Pallen M.J."/>
        </authorList>
    </citation>
    <scope>NUCLEOTIDE SEQUENCE</scope>
    <source>
        <strain evidence="1">ChiGjej2B2-16831</strain>
    </source>
</reference>
<dbReference type="EMBL" id="DVNZ01000174">
    <property type="protein sequence ID" value="HIU94612.1"/>
    <property type="molecule type" value="Genomic_DNA"/>
</dbReference>
<reference evidence="1" key="1">
    <citation type="submission" date="2020-10" db="EMBL/GenBank/DDBJ databases">
        <authorList>
            <person name="Gilroy R."/>
        </authorList>
    </citation>
    <scope>NUCLEOTIDE SEQUENCE</scope>
    <source>
        <strain evidence="1">ChiGjej2B2-16831</strain>
    </source>
</reference>
<gene>
    <name evidence="1" type="ORF">IAD24_05565</name>
</gene>
<dbReference type="Proteomes" id="UP000824128">
    <property type="component" value="Unassembled WGS sequence"/>
</dbReference>
<organism evidence="1 2">
    <name type="scientific">Candidatus Aphodomorpha intestinavium</name>
    <dbReference type="NCBI Taxonomy" id="2840672"/>
    <lineage>
        <taxon>Bacteria</taxon>
        <taxon>Bacillati</taxon>
        <taxon>Bacillota</taxon>
        <taxon>Clostridia</taxon>
        <taxon>Eubacteriales</taxon>
        <taxon>Candidatus Aphodomorpha</taxon>
    </lineage>
</organism>
<sequence>MFGLVRPLECELKVRELTVYRAYYCGVCRAIGARCGQCARLTLQYDCAFLALLLDGLSDAEPAFDARVCAVHPQRGRQPCAAAHPAVAFAADVNVLLAYHQLLDDWRDERRLGRRLFASALHGAVARTSRAQPALAGDIRAGLARLSAVEARRPACTDEPADAFGSLLRAVALAYPALSPGAHEPVAWLFYNLGRWIYLADAWRDRSEDAAAGRYNAFLAAGSDAEDAAFLLNYSLSEACKAFDLLELSHNARLAGHILRLGCGARTRALLKGDDHESL</sequence>
<dbReference type="AlphaFoldDB" id="A0A9D1N4J1"/>
<dbReference type="InterPro" id="IPR043740">
    <property type="entry name" value="DUF5685"/>
</dbReference>
<accession>A0A9D1N4J1</accession>
<proteinExistence type="predicted"/>
<comment type="caution">
    <text evidence="1">The sequence shown here is derived from an EMBL/GenBank/DDBJ whole genome shotgun (WGS) entry which is preliminary data.</text>
</comment>
<protein>
    <submittedName>
        <fullName evidence="1">Uncharacterized protein</fullName>
    </submittedName>
</protein>
<name>A0A9D1N4J1_9FIRM</name>
<evidence type="ECO:0000313" key="2">
    <source>
        <dbReference type="Proteomes" id="UP000824128"/>
    </source>
</evidence>
<evidence type="ECO:0000313" key="1">
    <source>
        <dbReference type="EMBL" id="HIU94612.1"/>
    </source>
</evidence>